<dbReference type="Proteomes" id="UP000194420">
    <property type="component" value="Unassembled WGS sequence"/>
</dbReference>
<dbReference type="SUPFAM" id="SSF51905">
    <property type="entry name" value="FAD/NAD(P)-binding domain"/>
    <property type="match status" value="1"/>
</dbReference>
<dbReference type="GO" id="GO:0047545">
    <property type="term" value="F:(S)-2-hydroxyglutarate dehydrogenase activity"/>
    <property type="evidence" value="ECO:0007669"/>
    <property type="project" value="TreeGrafter"/>
</dbReference>
<organism evidence="7 8">
    <name type="scientific">Altererythrobacter xiamenensis</name>
    <dbReference type="NCBI Taxonomy" id="1316679"/>
    <lineage>
        <taxon>Bacteria</taxon>
        <taxon>Pseudomonadati</taxon>
        <taxon>Pseudomonadota</taxon>
        <taxon>Alphaproteobacteria</taxon>
        <taxon>Sphingomonadales</taxon>
        <taxon>Erythrobacteraceae</taxon>
        <taxon>Altererythrobacter</taxon>
    </lineage>
</organism>
<reference evidence="8" key="1">
    <citation type="submission" date="2017-04" db="EMBL/GenBank/DDBJ databases">
        <authorList>
            <person name="Varghese N."/>
            <person name="Submissions S."/>
        </authorList>
    </citation>
    <scope>NUCLEOTIDE SEQUENCE [LARGE SCALE GENOMIC DNA]</scope>
</reference>
<dbReference type="OrthoDB" id="9801699at2"/>
<protein>
    <submittedName>
        <fullName evidence="7">L-2-hydroxyglutarate oxidase LhgO</fullName>
    </submittedName>
</protein>
<dbReference type="EMBL" id="FXWG01000001">
    <property type="protein sequence ID" value="SMQ61105.1"/>
    <property type="molecule type" value="Genomic_DNA"/>
</dbReference>
<dbReference type="PANTHER" id="PTHR43104:SF4">
    <property type="entry name" value="L-2-HYDROXYGLUTARATE DEHYDROGENASE, MITOCHONDRIAL"/>
    <property type="match status" value="1"/>
</dbReference>
<keyword evidence="3" id="KW-0274">FAD</keyword>
<proteinExistence type="inferred from homology"/>
<dbReference type="InterPro" id="IPR036188">
    <property type="entry name" value="FAD/NAD-bd_sf"/>
</dbReference>
<comment type="similarity">
    <text evidence="5">Belongs to the L2HGDH family.</text>
</comment>
<evidence type="ECO:0000256" key="1">
    <source>
        <dbReference type="ARBA" id="ARBA00001974"/>
    </source>
</evidence>
<evidence type="ECO:0000256" key="4">
    <source>
        <dbReference type="ARBA" id="ARBA00023002"/>
    </source>
</evidence>
<evidence type="ECO:0000259" key="6">
    <source>
        <dbReference type="Pfam" id="PF01266"/>
    </source>
</evidence>
<evidence type="ECO:0000256" key="2">
    <source>
        <dbReference type="ARBA" id="ARBA00022630"/>
    </source>
</evidence>
<evidence type="ECO:0000313" key="8">
    <source>
        <dbReference type="Proteomes" id="UP000194420"/>
    </source>
</evidence>
<keyword evidence="2" id="KW-0285">Flavoprotein</keyword>
<keyword evidence="8" id="KW-1185">Reference proteome</keyword>
<dbReference type="Gene3D" id="3.50.50.60">
    <property type="entry name" value="FAD/NAD(P)-binding domain"/>
    <property type="match status" value="1"/>
</dbReference>
<accession>A0A1Y6EEV6</accession>
<evidence type="ECO:0000256" key="3">
    <source>
        <dbReference type="ARBA" id="ARBA00022827"/>
    </source>
</evidence>
<dbReference type="AlphaFoldDB" id="A0A1Y6EEV6"/>
<evidence type="ECO:0000313" key="7">
    <source>
        <dbReference type="EMBL" id="SMQ61105.1"/>
    </source>
</evidence>
<dbReference type="RefSeq" id="WP_086436441.1">
    <property type="nucleotide sequence ID" value="NZ_FXWG01000001.1"/>
</dbReference>
<gene>
    <name evidence="7" type="ORF">SAMN06297468_0510</name>
</gene>
<dbReference type="Gene3D" id="3.30.9.10">
    <property type="entry name" value="D-Amino Acid Oxidase, subunit A, domain 2"/>
    <property type="match status" value="1"/>
</dbReference>
<comment type="cofactor">
    <cofactor evidence="1">
        <name>FAD</name>
        <dbReference type="ChEBI" id="CHEBI:57692"/>
    </cofactor>
</comment>
<evidence type="ECO:0000256" key="5">
    <source>
        <dbReference type="ARBA" id="ARBA00037941"/>
    </source>
</evidence>
<sequence length="367" mass="38995">MDEVECIVIGAGVVGLACAAALARAGREVLVLEAQSAIGTQTSSRNSEVIHAGIYYEPGSLKAQLCLRGKQLLYRYVEERGIAHRRTGKLIVAADEEQIARLEAIRANAEASGVTDLQRISRDEARELEPQVACYAGMLSPSTGIVDSHSLMLSLQGDLENASGMVVLNTPVEGCAIEQGRFVVTTGGEAPMQVRSRILINSAGLAAPKVARAIDGLDAANLPEAHYAIGHYYRLSGPSPCNRLVYPLPEEGGLGIHLTLDLGGQARFGPDVRWIDGVDYSFDDARREEFITAIRSYLPDLDADRLAPDYTGIRPKLAGPGSGAQDFRIDGEAAHGVPGLVNLFGIESPGLTASLAIGDYVTGMLTN</sequence>
<keyword evidence="4" id="KW-0560">Oxidoreductase</keyword>
<name>A0A1Y6EEV6_9SPHN</name>
<dbReference type="InterPro" id="IPR006076">
    <property type="entry name" value="FAD-dep_OxRdtase"/>
</dbReference>
<dbReference type="PANTHER" id="PTHR43104">
    <property type="entry name" value="L-2-HYDROXYGLUTARATE DEHYDROGENASE, MITOCHONDRIAL"/>
    <property type="match status" value="1"/>
</dbReference>
<feature type="domain" description="FAD dependent oxidoreductase" evidence="6">
    <location>
        <begin position="6"/>
        <end position="362"/>
    </location>
</feature>
<dbReference type="Pfam" id="PF01266">
    <property type="entry name" value="DAO"/>
    <property type="match status" value="1"/>
</dbReference>